<protein>
    <submittedName>
        <fullName evidence="1">Uncharacterized protein</fullName>
    </submittedName>
</protein>
<evidence type="ECO:0000313" key="1">
    <source>
        <dbReference type="EMBL" id="SVE53434.1"/>
    </source>
</evidence>
<feature type="non-terminal residue" evidence="1">
    <location>
        <position position="38"/>
    </location>
</feature>
<organism evidence="1">
    <name type="scientific">marine metagenome</name>
    <dbReference type="NCBI Taxonomy" id="408172"/>
    <lineage>
        <taxon>unclassified sequences</taxon>
        <taxon>metagenomes</taxon>
        <taxon>ecological metagenomes</taxon>
    </lineage>
</organism>
<reference evidence="1" key="1">
    <citation type="submission" date="2018-05" db="EMBL/GenBank/DDBJ databases">
        <authorList>
            <person name="Lanie J.A."/>
            <person name="Ng W.-L."/>
            <person name="Kazmierczak K.M."/>
            <person name="Andrzejewski T.M."/>
            <person name="Davidsen T.M."/>
            <person name="Wayne K.J."/>
            <person name="Tettelin H."/>
            <person name="Glass J.I."/>
            <person name="Rusch D."/>
            <person name="Podicherti R."/>
            <person name="Tsui H.-C.T."/>
            <person name="Winkler M.E."/>
        </authorList>
    </citation>
    <scope>NUCLEOTIDE SEQUENCE</scope>
</reference>
<dbReference type="AlphaFoldDB" id="A0A383E9Z4"/>
<sequence>MSGRAAIREVIAPTVYCPHAINPDAMQPDRRSIDAVGT</sequence>
<proteinExistence type="predicted"/>
<accession>A0A383E9Z4</accession>
<name>A0A383E9Z4_9ZZZZ</name>
<dbReference type="EMBL" id="UINC01224005">
    <property type="protein sequence ID" value="SVE53434.1"/>
    <property type="molecule type" value="Genomic_DNA"/>
</dbReference>
<gene>
    <name evidence="1" type="ORF">METZ01_LOCUS506288</name>
</gene>